<dbReference type="EMBL" id="KE524109">
    <property type="protein sequence ID" value="KFB34923.1"/>
    <property type="molecule type" value="Genomic_DNA"/>
</dbReference>
<accession>A0A084VAC9</accession>
<dbReference type="EnsemblMetazoa" id="ASIC000608-RA">
    <property type="protein sequence ID" value="ASIC000608-PA"/>
    <property type="gene ID" value="ASIC000608"/>
</dbReference>
<reference evidence="1 3" key="1">
    <citation type="journal article" date="2014" name="BMC Genomics">
        <title>Genome sequence of Anopheles sinensis provides insight into genetics basis of mosquito competence for malaria parasites.</title>
        <authorList>
            <person name="Zhou D."/>
            <person name="Zhang D."/>
            <person name="Ding G."/>
            <person name="Shi L."/>
            <person name="Hou Q."/>
            <person name="Ye Y."/>
            <person name="Xu Y."/>
            <person name="Zhou H."/>
            <person name="Xiong C."/>
            <person name="Li S."/>
            <person name="Yu J."/>
            <person name="Hong S."/>
            <person name="Yu X."/>
            <person name="Zou P."/>
            <person name="Chen C."/>
            <person name="Chang X."/>
            <person name="Wang W."/>
            <person name="Lv Y."/>
            <person name="Sun Y."/>
            <person name="Ma L."/>
            <person name="Shen B."/>
            <person name="Zhu C."/>
        </authorList>
    </citation>
    <scope>NUCLEOTIDE SEQUENCE [LARGE SCALE GENOMIC DNA]</scope>
</reference>
<dbReference type="Proteomes" id="UP000030765">
    <property type="component" value="Unassembled WGS sequence"/>
</dbReference>
<evidence type="ECO:0000313" key="3">
    <source>
        <dbReference type="Proteomes" id="UP000030765"/>
    </source>
</evidence>
<protein>
    <submittedName>
        <fullName evidence="1 2">Uncharacterized protein</fullName>
    </submittedName>
</protein>
<reference evidence="2" key="2">
    <citation type="submission" date="2020-05" db="UniProtKB">
        <authorList>
            <consortium name="EnsemblMetazoa"/>
        </authorList>
    </citation>
    <scope>IDENTIFICATION</scope>
</reference>
<dbReference type="EMBL" id="ATLV01003060">
    <property type="status" value="NOT_ANNOTATED_CDS"/>
    <property type="molecule type" value="Genomic_DNA"/>
</dbReference>
<dbReference type="VEuPathDB" id="VectorBase:ASIC000608"/>
<organism evidence="1">
    <name type="scientific">Anopheles sinensis</name>
    <name type="common">Mosquito</name>
    <dbReference type="NCBI Taxonomy" id="74873"/>
    <lineage>
        <taxon>Eukaryota</taxon>
        <taxon>Metazoa</taxon>
        <taxon>Ecdysozoa</taxon>
        <taxon>Arthropoda</taxon>
        <taxon>Hexapoda</taxon>
        <taxon>Insecta</taxon>
        <taxon>Pterygota</taxon>
        <taxon>Neoptera</taxon>
        <taxon>Endopterygota</taxon>
        <taxon>Diptera</taxon>
        <taxon>Nematocera</taxon>
        <taxon>Culicoidea</taxon>
        <taxon>Culicidae</taxon>
        <taxon>Anophelinae</taxon>
        <taxon>Anopheles</taxon>
    </lineage>
</organism>
<dbReference type="AlphaFoldDB" id="A0A084VAC9"/>
<evidence type="ECO:0000313" key="1">
    <source>
        <dbReference type="EMBL" id="KFB34923.1"/>
    </source>
</evidence>
<proteinExistence type="predicted"/>
<gene>
    <name evidence="1" type="ORF">ZHAS_00000608</name>
</gene>
<sequence length="78" mass="9155">MLWRTGLSSLMEVYRNRLPRKPHGQQKQHPREGIDIVPDRFRHASWVILLCACYESPQHSRHPRSRLAAIDTALRTPD</sequence>
<keyword evidence="3" id="KW-1185">Reference proteome</keyword>
<evidence type="ECO:0000313" key="2">
    <source>
        <dbReference type="EnsemblMetazoa" id="ASIC000608-PA"/>
    </source>
</evidence>
<name>A0A084VAC9_ANOSI</name>